<dbReference type="PIRSF" id="PIRSF011560">
    <property type="entry name" value="ComK"/>
    <property type="match status" value="1"/>
</dbReference>
<comment type="caution">
    <text evidence="1">The sequence shown here is derived from an EMBL/GenBank/DDBJ whole genome shotgun (WGS) entry which is preliminary data.</text>
</comment>
<name>A0ABN1FRQ6_9BACI</name>
<sequence>MTDLLFNEFYIPTHEVTPLTLAVLAKVDQNGNSNTCVLEEQAEYFVSFSSSKIIDNACKFFGSSLRGRQDGTRDICGITHKAPIAVDPSSGMYFFPTTSPANSKCSWIAHSHIDQVTQVDNSHTEVLFKNGKKITISVSYGSVLNQIQRTAQFRYLLDNRIKYLLKQNADMVAEPFA</sequence>
<dbReference type="Pfam" id="PF06338">
    <property type="entry name" value="ComK"/>
    <property type="match status" value="1"/>
</dbReference>
<dbReference type="EMBL" id="BAAADS010000006">
    <property type="protein sequence ID" value="GAA0596431.1"/>
    <property type="molecule type" value="Genomic_DNA"/>
</dbReference>
<organism evidence="1 2">
    <name type="scientific">Virgibacillus siamensis</name>
    <dbReference type="NCBI Taxonomy" id="480071"/>
    <lineage>
        <taxon>Bacteria</taxon>
        <taxon>Bacillati</taxon>
        <taxon>Bacillota</taxon>
        <taxon>Bacilli</taxon>
        <taxon>Bacillales</taxon>
        <taxon>Bacillaceae</taxon>
        <taxon>Virgibacillus</taxon>
    </lineage>
</organism>
<protein>
    <submittedName>
        <fullName evidence="1">Competence transcription factor ComK</fullName>
    </submittedName>
</protein>
<evidence type="ECO:0000313" key="1">
    <source>
        <dbReference type="EMBL" id="GAA0596431.1"/>
    </source>
</evidence>
<accession>A0ABN1FRQ6</accession>
<gene>
    <name evidence="1" type="primary">comK</name>
    <name evidence="1" type="ORF">GCM10009001_10670</name>
</gene>
<dbReference type="Proteomes" id="UP001500866">
    <property type="component" value="Unassembled WGS sequence"/>
</dbReference>
<keyword evidence="2" id="KW-1185">Reference proteome</keyword>
<dbReference type="RefSeq" id="WP_343810979.1">
    <property type="nucleotide sequence ID" value="NZ_BAAADS010000006.1"/>
</dbReference>
<reference evidence="1 2" key="1">
    <citation type="journal article" date="2019" name="Int. J. Syst. Evol. Microbiol.">
        <title>The Global Catalogue of Microorganisms (GCM) 10K type strain sequencing project: providing services to taxonomists for standard genome sequencing and annotation.</title>
        <authorList>
            <consortium name="The Broad Institute Genomics Platform"/>
            <consortium name="The Broad Institute Genome Sequencing Center for Infectious Disease"/>
            <person name="Wu L."/>
            <person name="Ma J."/>
        </authorList>
    </citation>
    <scope>NUCLEOTIDE SEQUENCE [LARGE SCALE GENOMIC DNA]</scope>
    <source>
        <strain evidence="1 2">JCM 15395</strain>
    </source>
</reference>
<proteinExistence type="predicted"/>
<dbReference type="InterPro" id="IPR010461">
    <property type="entry name" value="ComK"/>
</dbReference>
<evidence type="ECO:0000313" key="2">
    <source>
        <dbReference type="Proteomes" id="UP001500866"/>
    </source>
</evidence>